<evidence type="ECO:0000313" key="16">
    <source>
        <dbReference type="EMBL" id="ACB85585.1"/>
    </source>
</evidence>
<keyword evidence="9 12" id="KW-0418">Kinase</keyword>
<evidence type="ECO:0000256" key="11">
    <source>
        <dbReference type="ARBA" id="ARBA00023152"/>
    </source>
</evidence>
<dbReference type="PRINTS" id="PR00477">
    <property type="entry name" value="PHGLYCKINASE"/>
</dbReference>
<dbReference type="EC" id="2.7.2.3" evidence="5 12"/>
<dbReference type="HOGENOM" id="CLU_025427_0_2_9"/>
<feature type="binding site" evidence="13">
    <location>
        <position position="117"/>
    </location>
    <ligand>
        <name>(2R)-3-phosphoglycerate</name>
        <dbReference type="ChEBI" id="CHEBI:58272"/>
    </ligand>
</feature>
<keyword evidence="7 12" id="KW-0808">Transferase</keyword>
<keyword evidence="12" id="KW-0963">Cytoplasm</keyword>
<feature type="binding site" evidence="12">
    <location>
        <position position="35"/>
    </location>
    <ligand>
        <name>substrate</name>
    </ligand>
</feature>
<dbReference type="Gene3D" id="3.40.50.1260">
    <property type="entry name" value="Phosphoglycerate kinase, N-terminal domain"/>
    <property type="match status" value="2"/>
</dbReference>
<evidence type="ECO:0000256" key="14">
    <source>
        <dbReference type="PIRSR" id="PIRSR000724-2"/>
    </source>
</evidence>
<reference evidence="16 17" key="1">
    <citation type="submission" date="2008-04" db="EMBL/GenBank/DDBJ databases">
        <title>Complete sequence of chromosome of Natranaerobius thermophilus JW/NM-WN-LF.</title>
        <authorList>
            <consortium name="US DOE Joint Genome Institute"/>
            <person name="Copeland A."/>
            <person name="Lucas S."/>
            <person name="Lapidus A."/>
            <person name="Glavina del Rio T."/>
            <person name="Dalin E."/>
            <person name="Tice H."/>
            <person name="Bruce D."/>
            <person name="Goodwin L."/>
            <person name="Pitluck S."/>
            <person name="Chertkov O."/>
            <person name="Brettin T."/>
            <person name="Detter J.C."/>
            <person name="Han C."/>
            <person name="Kuske C.R."/>
            <person name="Schmutz J."/>
            <person name="Larimer F."/>
            <person name="Land M."/>
            <person name="Hauser L."/>
            <person name="Kyrpides N."/>
            <person name="Lykidis A."/>
            <person name="Mesbah N.M."/>
            <person name="Wiegel J."/>
        </authorList>
    </citation>
    <scope>NUCLEOTIDE SEQUENCE [LARGE SCALE GENOMIC DNA]</scope>
    <source>
        <strain evidence="17">ATCC BAA-1301 / DSM 18059 / JW/NM-WN-LF</strain>
    </source>
</reference>
<dbReference type="PANTHER" id="PTHR11406:SF23">
    <property type="entry name" value="PHOSPHOGLYCERATE KINASE 1, CHLOROPLASTIC-RELATED"/>
    <property type="match status" value="1"/>
</dbReference>
<dbReference type="eggNOG" id="COG0126">
    <property type="taxonomic scope" value="Bacteria"/>
</dbReference>
<evidence type="ECO:0000256" key="9">
    <source>
        <dbReference type="ARBA" id="ARBA00022777"/>
    </source>
</evidence>
<dbReference type="PANTHER" id="PTHR11406">
    <property type="entry name" value="PHOSPHOGLYCERATE KINASE"/>
    <property type="match status" value="1"/>
</dbReference>
<evidence type="ECO:0000256" key="1">
    <source>
        <dbReference type="ARBA" id="ARBA00000642"/>
    </source>
</evidence>
<comment type="similarity">
    <text evidence="3 12 15">Belongs to the phosphoglycerate kinase family.</text>
</comment>
<protein>
    <recommendedName>
        <fullName evidence="6 12">Phosphoglycerate kinase</fullName>
        <ecNumber evidence="5 12">2.7.2.3</ecNumber>
    </recommendedName>
</protein>
<dbReference type="GO" id="GO:0043531">
    <property type="term" value="F:ADP binding"/>
    <property type="evidence" value="ECO:0007669"/>
    <property type="project" value="TreeGrafter"/>
</dbReference>
<feature type="binding site" evidence="12 13">
    <location>
        <begin position="58"/>
        <end position="61"/>
    </location>
    <ligand>
        <name>substrate</name>
    </ligand>
</feature>
<dbReference type="GO" id="GO:0006094">
    <property type="term" value="P:gluconeogenesis"/>
    <property type="evidence" value="ECO:0007669"/>
    <property type="project" value="TreeGrafter"/>
</dbReference>
<dbReference type="AlphaFoldDB" id="B2A6Z4"/>
<dbReference type="PROSITE" id="PS00111">
    <property type="entry name" value="PGLYCERATE_KINASE"/>
    <property type="match status" value="1"/>
</dbReference>
<name>B2A6Z4_NATTJ</name>
<evidence type="ECO:0000256" key="13">
    <source>
        <dbReference type="PIRSR" id="PIRSR000724-1"/>
    </source>
</evidence>
<dbReference type="GO" id="GO:0005524">
    <property type="term" value="F:ATP binding"/>
    <property type="evidence" value="ECO:0007669"/>
    <property type="project" value="UniProtKB-KW"/>
</dbReference>
<comment type="pathway">
    <text evidence="2 12">Carbohydrate degradation; glycolysis; pyruvate from D-glyceraldehyde 3-phosphate: step 2/5.</text>
</comment>
<evidence type="ECO:0000256" key="6">
    <source>
        <dbReference type="ARBA" id="ARBA00016471"/>
    </source>
</evidence>
<feature type="binding site" evidence="12 14">
    <location>
        <begin position="350"/>
        <end position="353"/>
    </location>
    <ligand>
        <name>ATP</name>
        <dbReference type="ChEBI" id="CHEBI:30616"/>
    </ligand>
</feature>
<dbReference type="InterPro" id="IPR001576">
    <property type="entry name" value="Phosphoglycerate_kinase"/>
</dbReference>
<reference evidence="16 17" key="2">
    <citation type="journal article" date="2011" name="J. Bacteriol.">
        <title>Complete genome sequence of the anaerobic, halophilic alkalithermophile Natranaerobius thermophilus JW/NM-WN-LF.</title>
        <authorList>
            <person name="Zhao B."/>
            <person name="Mesbah N.M."/>
            <person name="Dalin E."/>
            <person name="Goodwin L."/>
            <person name="Nolan M."/>
            <person name="Pitluck S."/>
            <person name="Chertkov O."/>
            <person name="Brettin T.S."/>
            <person name="Han J."/>
            <person name="Larimer F.W."/>
            <person name="Land M.L."/>
            <person name="Hauser L."/>
            <person name="Kyrpides N."/>
            <person name="Wiegel J."/>
        </authorList>
    </citation>
    <scope>NUCLEOTIDE SEQUENCE [LARGE SCALE GENOMIC DNA]</scope>
    <source>
        <strain evidence="17">ATCC BAA-1301 / DSM 18059 / JW/NM-WN-LF</strain>
    </source>
</reference>
<dbReference type="FunFam" id="3.40.50.1260:FF:000006">
    <property type="entry name" value="Phosphoglycerate kinase"/>
    <property type="match status" value="1"/>
</dbReference>
<evidence type="ECO:0000313" key="17">
    <source>
        <dbReference type="Proteomes" id="UP000001683"/>
    </source>
</evidence>
<keyword evidence="17" id="KW-1185">Reference proteome</keyword>
<dbReference type="GO" id="GO:0004618">
    <property type="term" value="F:phosphoglycerate kinase activity"/>
    <property type="evidence" value="ECO:0007669"/>
    <property type="project" value="UniProtKB-UniRule"/>
</dbReference>
<dbReference type="InParanoid" id="B2A6Z4"/>
<sequence>MKKTVKDVDVTGKRVFVRVDFNVPLDNGKITDETRVQKSLPTINYLREQGARVILASHLGRPKGQVKDEFRMVPVKEKLEELLKTSVKKSSENDPSQAEAAVNSLEDGEVLLLENLRFHPGEEENDEEFANALASLVDIYVNDAFGAAHRAHASTHGITQKISGECVAGLLMAQELKFLGESVDNPERPFVAVIGGAKISDKIGVIDRLIETANKVVIGGGMANTFLLAKGYQLGKSLVEEDAIDKAKELLKKADNLGVELMLPKDVVVAEKLEEKVANKTVKVEEIPENMMALDIGEETINEYSKVIKNGKTVIMNGPMGVFETEPFDHGTVEIAKAMGNSSGTTIVGGGDSVSAINKAGLEDKITHISTGGGASLKYLEGKPLPGVQVLQDR</sequence>
<comment type="subunit">
    <text evidence="4 12">Monomer.</text>
</comment>
<dbReference type="UniPathway" id="UPA00109">
    <property type="reaction ID" value="UER00185"/>
</dbReference>
<evidence type="ECO:0000256" key="4">
    <source>
        <dbReference type="ARBA" id="ARBA00011245"/>
    </source>
</evidence>
<proteinExistence type="inferred from homology"/>
<feature type="binding site" evidence="12 13">
    <location>
        <begin position="20"/>
        <end position="22"/>
    </location>
    <ligand>
        <name>substrate</name>
    </ligand>
</feature>
<comment type="catalytic activity">
    <reaction evidence="1 12 15">
        <text>(2R)-3-phosphoglycerate + ATP = (2R)-3-phospho-glyceroyl phosphate + ADP</text>
        <dbReference type="Rhea" id="RHEA:14801"/>
        <dbReference type="ChEBI" id="CHEBI:30616"/>
        <dbReference type="ChEBI" id="CHEBI:57604"/>
        <dbReference type="ChEBI" id="CHEBI:58272"/>
        <dbReference type="ChEBI" id="CHEBI:456216"/>
        <dbReference type="EC" id="2.7.2.3"/>
    </reaction>
</comment>
<gene>
    <name evidence="12" type="primary">pgk</name>
    <name evidence="16" type="ordered locus">Nther_2018</name>
</gene>
<dbReference type="FunCoup" id="B2A6Z4">
    <property type="interactions" value="358"/>
</dbReference>
<organism evidence="16 17">
    <name type="scientific">Natranaerobius thermophilus (strain ATCC BAA-1301 / DSM 18059 / JW/NM-WN-LF)</name>
    <dbReference type="NCBI Taxonomy" id="457570"/>
    <lineage>
        <taxon>Bacteria</taxon>
        <taxon>Bacillati</taxon>
        <taxon>Bacillota</taxon>
        <taxon>Clostridia</taxon>
        <taxon>Natranaerobiales</taxon>
        <taxon>Natranaerobiaceae</taxon>
        <taxon>Natranaerobius</taxon>
    </lineage>
</organism>
<evidence type="ECO:0000256" key="12">
    <source>
        <dbReference type="HAMAP-Rule" id="MF_00145"/>
    </source>
</evidence>
<dbReference type="SUPFAM" id="SSF53748">
    <property type="entry name" value="Phosphoglycerate kinase"/>
    <property type="match status" value="1"/>
</dbReference>
<dbReference type="STRING" id="457570.Nther_2018"/>
<evidence type="ECO:0000256" key="3">
    <source>
        <dbReference type="ARBA" id="ARBA00008982"/>
    </source>
</evidence>
<dbReference type="InterPro" id="IPR015911">
    <property type="entry name" value="Phosphoglycerate_kinase_CS"/>
</dbReference>
<dbReference type="EMBL" id="CP001034">
    <property type="protein sequence ID" value="ACB85585.1"/>
    <property type="molecule type" value="Genomic_DNA"/>
</dbReference>
<feature type="binding site" evidence="13">
    <location>
        <position position="150"/>
    </location>
    <ligand>
        <name>(2R)-3-phosphoglycerate</name>
        <dbReference type="ChEBI" id="CHEBI:58272"/>
    </ligand>
</feature>
<evidence type="ECO:0000256" key="5">
    <source>
        <dbReference type="ARBA" id="ARBA00013061"/>
    </source>
</evidence>
<comment type="caution">
    <text evidence="12">Lacks conserved residue(s) required for the propagation of feature annotation.</text>
</comment>
<dbReference type="FunFam" id="3.40.50.1260:FF:000003">
    <property type="entry name" value="Phosphoglycerate kinase"/>
    <property type="match status" value="1"/>
</dbReference>
<feature type="binding site" evidence="12 14">
    <location>
        <position position="202"/>
    </location>
    <ligand>
        <name>ATP</name>
        <dbReference type="ChEBI" id="CHEBI:30616"/>
    </ligand>
</feature>
<feature type="binding site" evidence="13">
    <location>
        <position position="35"/>
    </location>
    <ligand>
        <name>(2R)-3-phosphoglycerate</name>
        <dbReference type="ChEBI" id="CHEBI:58272"/>
    </ligand>
</feature>
<evidence type="ECO:0000256" key="7">
    <source>
        <dbReference type="ARBA" id="ARBA00022679"/>
    </source>
</evidence>
<feature type="binding site" evidence="12 14">
    <location>
        <position position="324"/>
    </location>
    <ligand>
        <name>ATP</name>
        <dbReference type="ChEBI" id="CHEBI:30616"/>
    </ligand>
</feature>
<evidence type="ECO:0000256" key="8">
    <source>
        <dbReference type="ARBA" id="ARBA00022741"/>
    </source>
</evidence>
<dbReference type="InterPro" id="IPR015824">
    <property type="entry name" value="Phosphoglycerate_kinase_N"/>
</dbReference>
<dbReference type="GO" id="GO:0005829">
    <property type="term" value="C:cytosol"/>
    <property type="evidence" value="ECO:0007669"/>
    <property type="project" value="TreeGrafter"/>
</dbReference>
<dbReference type="KEGG" id="nth:Nther_2018"/>
<evidence type="ECO:0000256" key="15">
    <source>
        <dbReference type="RuleBase" id="RU000532"/>
    </source>
</evidence>
<evidence type="ECO:0000256" key="10">
    <source>
        <dbReference type="ARBA" id="ARBA00022840"/>
    </source>
</evidence>
<accession>B2A6Z4</accession>
<dbReference type="HAMAP" id="MF_00145">
    <property type="entry name" value="Phosphoglyc_kinase"/>
    <property type="match status" value="1"/>
</dbReference>
<keyword evidence="11 12" id="KW-0324">Glycolysis</keyword>
<dbReference type="GO" id="GO:0006096">
    <property type="term" value="P:glycolytic process"/>
    <property type="evidence" value="ECO:0007669"/>
    <property type="project" value="UniProtKB-UniRule"/>
</dbReference>
<dbReference type="PIRSF" id="PIRSF000724">
    <property type="entry name" value="Pgk"/>
    <property type="match status" value="1"/>
</dbReference>
<dbReference type="Pfam" id="PF00162">
    <property type="entry name" value="PGK"/>
    <property type="match status" value="1"/>
</dbReference>
<keyword evidence="8 12" id="KW-0547">Nucleotide-binding</keyword>
<keyword evidence="10 12" id="KW-0067">ATP-binding</keyword>
<feature type="binding site" evidence="12">
    <location>
        <position position="117"/>
    </location>
    <ligand>
        <name>substrate</name>
    </ligand>
</feature>
<evidence type="ECO:0000256" key="2">
    <source>
        <dbReference type="ARBA" id="ARBA00004838"/>
    </source>
</evidence>
<dbReference type="InterPro" id="IPR036043">
    <property type="entry name" value="Phosphoglycerate_kinase_sf"/>
</dbReference>
<feature type="binding site" evidence="12">
    <location>
        <position position="150"/>
    </location>
    <ligand>
        <name>substrate</name>
    </ligand>
</feature>
<dbReference type="CDD" id="cd00318">
    <property type="entry name" value="Phosphoglycerate_kinase"/>
    <property type="match status" value="1"/>
</dbReference>
<comment type="subcellular location">
    <subcellularLocation>
        <location evidence="12">Cytoplasm</location>
    </subcellularLocation>
</comment>
<dbReference type="Proteomes" id="UP000001683">
    <property type="component" value="Chromosome"/>
</dbReference>